<dbReference type="RefSeq" id="WP_011850127.1">
    <property type="nucleotide sequence ID" value="NC_009073.1"/>
</dbReference>
<gene>
    <name evidence="1" type="ordered locus">Pcal_1449</name>
</gene>
<evidence type="ECO:0000313" key="2">
    <source>
        <dbReference type="Proteomes" id="UP000001431"/>
    </source>
</evidence>
<dbReference type="HOGENOM" id="CLU_1163839_0_0_2"/>
<sequence length="236" mass="26277">MLVELSSLVGVKVDETARAMVSFVAVNEPVTMYRVARGLNMHFSHVYRKVNKLVAQRLLEPASAGRSTVYYATVRGLLIPLIYGTAPKSLILAKIKRRLRLESFSDEEVEAFLKFYGRVAAGDAPLEGLELVGAYLATRCGNRLEKCFSQMERGDAVLASRVAAYAVISLVRKIFDEALIVRDEEYTAVLFKEDGGYKLFAAHCKMCGRDKYCSLDPCPTLMEKIVGRIRLGPRQA</sequence>
<dbReference type="STRING" id="410359.Pcal_1449"/>
<dbReference type="Proteomes" id="UP000001431">
    <property type="component" value="Chromosome"/>
</dbReference>
<name>A3MW52_PYRCJ</name>
<organism evidence="1 2">
    <name type="scientific">Pyrobaculum calidifontis (strain DSM 21063 / JCM 11548 / VA1)</name>
    <dbReference type="NCBI Taxonomy" id="410359"/>
    <lineage>
        <taxon>Archaea</taxon>
        <taxon>Thermoproteota</taxon>
        <taxon>Thermoprotei</taxon>
        <taxon>Thermoproteales</taxon>
        <taxon>Thermoproteaceae</taxon>
        <taxon>Pyrobaculum</taxon>
    </lineage>
</organism>
<dbReference type="AlphaFoldDB" id="A3MW52"/>
<proteinExistence type="predicted"/>
<dbReference type="OrthoDB" id="29098at2157"/>
<dbReference type="SUPFAM" id="SSF46785">
    <property type="entry name" value="Winged helix' DNA-binding domain"/>
    <property type="match status" value="1"/>
</dbReference>
<evidence type="ECO:0000313" key="1">
    <source>
        <dbReference type="EMBL" id="ABO08869.1"/>
    </source>
</evidence>
<dbReference type="EMBL" id="CP000561">
    <property type="protein sequence ID" value="ABO08869.1"/>
    <property type="molecule type" value="Genomic_DNA"/>
</dbReference>
<dbReference type="KEGG" id="pcl:Pcal_1449"/>
<reference evidence="1" key="1">
    <citation type="submission" date="2007-02" db="EMBL/GenBank/DDBJ databases">
        <title>Complete sequence of Pyrobaculum calidifontis JCM 11548.</title>
        <authorList>
            <consortium name="US DOE Joint Genome Institute"/>
            <person name="Copeland A."/>
            <person name="Lucas S."/>
            <person name="Lapidus A."/>
            <person name="Barry K."/>
            <person name="Glavina del Rio T."/>
            <person name="Dalin E."/>
            <person name="Tice H."/>
            <person name="Pitluck S."/>
            <person name="Chain P."/>
            <person name="Malfatti S."/>
            <person name="Shin M."/>
            <person name="Vergez L."/>
            <person name="Schmutz J."/>
            <person name="Larimer F."/>
            <person name="Land M."/>
            <person name="Hauser L."/>
            <person name="Kyrpides N."/>
            <person name="Mikhailova N."/>
            <person name="Cozen A.E."/>
            <person name="Fitz-Gibbon S.T."/>
            <person name="House C.H."/>
            <person name="Saltikov C."/>
            <person name="Lowe T.M."/>
            <person name="Richardson P."/>
        </authorList>
    </citation>
    <scope>NUCLEOTIDE SEQUENCE [LARGE SCALE GENOMIC DNA]</scope>
    <source>
        <strain evidence="1">JCM 11548</strain>
    </source>
</reference>
<dbReference type="eggNOG" id="arCOG00744">
    <property type="taxonomic scope" value="Archaea"/>
</dbReference>
<protein>
    <submittedName>
        <fullName evidence="1">Uncharacterized protein</fullName>
    </submittedName>
</protein>
<keyword evidence="2" id="KW-1185">Reference proteome</keyword>
<dbReference type="GeneID" id="4910086"/>
<dbReference type="InterPro" id="IPR036390">
    <property type="entry name" value="WH_DNA-bd_sf"/>
</dbReference>
<accession>A3MW52</accession>